<dbReference type="PANTHER" id="PTHR23077">
    <property type="entry name" value="AAA-FAMILY ATPASE"/>
    <property type="match status" value="1"/>
</dbReference>
<name>A0A1A9ND53_9BURK</name>
<evidence type="ECO:0000256" key="1">
    <source>
        <dbReference type="SAM" id="MobiDB-lite"/>
    </source>
</evidence>
<dbReference type="EMBL" id="LXKA01000110">
    <property type="protein sequence ID" value="OAJ64330.1"/>
    <property type="molecule type" value="Genomic_DNA"/>
</dbReference>
<dbReference type="InterPro" id="IPR027417">
    <property type="entry name" value="P-loop_NTPase"/>
</dbReference>
<sequence>MARSDQVKALLRAYAGDNHEHFFAVAMQMAADEAHRGHTKLAAELRDLVDAAKAGKKPGLSSVRSKGAGGPAIPLAQPKGELSELLTVQYPDEHLQQMVLSDSVRTKLNRVLREQRHHEQLRGHGLSPRRKLLLVGPPGTGKTMTAAALAGELRLPLFTARFDSLITKFMGESASKLRLVFEALKSTRGVYFFDEFDSLGLQRGSQHDVAEMRRTLNMFLQLIEQDASDSLLIAATNHGKDLDTALFRRFDDVIKYEAPDERQIEALLKNSLSVFATPDMDYRRLALAGKGESHADIVKACLDALKDAIMEGEKTVSEASVILHLEERAQGHNLNR</sequence>
<protein>
    <submittedName>
        <fullName evidence="4">ATPase</fullName>
    </submittedName>
</protein>
<dbReference type="PANTHER" id="PTHR23077:SF198">
    <property type="entry name" value="ATP-DEPENDENT ZINC METALLOPROTEASE FTSH"/>
    <property type="match status" value="1"/>
</dbReference>
<dbReference type="Proteomes" id="UP000078116">
    <property type="component" value="Unassembled WGS sequence"/>
</dbReference>
<comment type="caution">
    <text evidence="4">The sequence shown here is derived from an EMBL/GenBank/DDBJ whole genome shotgun (WGS) entry which is preliminary data.</text>
</comment>
<dbReference type="InterPro" id="IPR003959">
    <property type="entry name" value="ATPase_AAA_core"/>
</dbReference>
<dbReference type="InterPro" id="IPR050168">
    <property type="entry name" value="AAA_ATPase_domain"/>
</dbReference>
<reference evidence="5 6" key="1">
    <citation type="submission" date="2016-04" db="EMBL/GenBank/DDBJ databases">
        <title>Reclassification of Paraburkholderia panaciterrae (Farh et al. 2015) Dobritsa &amp; Samadpour 2016 as a later homotypic synonym of Paraburkholderia ginsengiterrae (Farh et al. 2015) Dobritsa &amp; Samadpour 2016.</title>
        <authorList>
            <person name="Dobritsa A.P."/>
            <person name="Kutumbaka K."/>
            <person name="Samadpour M."/>
        </authorList>
    </citation>
    <scope>NUCLEOTIDE SEQUENCE [LARGE SCALE GENOMIC DNA]</scope>
    <source>
        <strain evidence="4 6">DCY85</strain>
        <strain evidence="3 5">DCY85-1</strain>
    </source>
</reference>
<evidence type="ECO:0000313" key="3">
    <source>
        <dbReference type="EMBL" id="OAJ60773.1"/>
    </source>
</evidence>
<evidence type="ECO:0000259" key="2">
    <source>
        <dbReference type="SMART" id="SM00382"/>
    </source>
</evidence>
<dbReference type="InterPro" id="IPR003593">
    <property type="entry name" value="AAA+_ATPase"/>
</dbReference>
<evidence type="ECO:0000313" key="4">
    <source>
        <dbReference type="EMBL" id="OAJ64330.1"/>
    </source>
</evidence>
<dbReference type="AlphaFoldDB" id="A0A1A9ND53"/>
<gene>
    <name evidence="3" type="ORF">A6V36_03005</name>
    <name evidence="4" type="ORF">A6V37_02205</name>
</gene>
<dbReference type="Pfam" id="PF00004">
    <property type="entry name" value="AAA"/>
    <property type="match status" value="1"/>
</dbReference>
<feature type="domain" description="AAA+ ATPase" evidence="2">
    <location>
        <begin position="128"/>
        <end position="260"/>
    </location>
</feature>
<dbReference type="SUPFAM" id="SSF52540">
    <property type="entry name" value="P-loop containing nucleoside triphosphate hydrolases"/>
    <property type="match status" value="1"/>
</dbReference>
<organism evidence="4 6">
    <name type="scientific">Paraburkholderia ginsengiterrae</name>
    <dbReference type="NCBI Taxonomy" id="1462993"/>
    <lineage>
        <taxon>Bacteria</taxon>
        <taxon>Pseudomonadati</taxon>
        <taxon>Pseudomonadota</taxon>
        <taxon>Betaproteobacteria</taxon>
        <taxon>Burkholderiales</taxon>
        <taxon>Burkholderiaceae</taxon>
        <taxon>Paraburkholderia</taxon>
    </lineage>
</organism>
<dbReference type="GO" id="GO:0016887">
    <property type="term" value="F:ATP hydrolysis activity"/>
    <property type="evidence" value="ECO:0007669"/>
    <property type="project" value="InterPro"/>
</dbReference>
<dbReference type="OrthoDB" id="9802352at2"/>
<dbReference type="RefSeq" id="WP_064267150.1">
    <property type="nucleotide sequence ID" value="NZ_LXJZ01000101.1"/>
</dbReference>
<dbReference type="EMBL" id="LXJZ01000101">
    <property type="protein sequence ID" value="OAJ60773.1"/>
    <property type="molecule type" value="Genomic_DNA"/>
</dbReference>
<dbReference type="Gene3D" id="3.40.50.300">
    <property type="entry name" value="P-loop containing nucleotide triphosphate hydrolases"/>
    <property type="match status" value="1"/>
</dbReference>
<keyword evidence="5" id="KW-1185">Reference proteome</keyword>
<dbReference type="Proteomes" id="UP000077961">
    <property type="component" value="Unassembled WGS sequence"/>
</dbReference>
<evidence type="ECO:0000313" key="6">
    <source>
        <dbReference type="Proteomes" id="UP000078116"/>
    </source>
</evidence>
<dbReference type="CDD" id="cd19481">
    <property type="entry name" value="RecA-like_protease"/>
    <property type="match status" value="1"/>
</dbReference>
<feature type="region of interest" description="Disordered" evidence="1">
    <location>
        <begin position="55"/>
        <end position="76"/>
    </location>
</feature>
<accession>A0A1A9ND53</accession>
<evidence type="ECO:0000313" key="5">
    <source>
        <dbReference type="Proteomes" id="UP000077961"/>
    </source>
</evidence>
<dbReference type="GO" id="GO:0005524">
    <property type="term" value="F:ATP binding"/>
    <property type="evidence" value="ECO:0007669"/>
    <property type="project" value="InterPro"/>
</dbReference>
<proteinExistence type="predicted"/>
<dbReference type="SMART" id="SM00382">
    <property type="entry name" value="AAA"/>
    <property type="match status" value="1"/>
</dbReference>
<dbReference type="STRING" id="1462993.A6V36_03005"/>